<evidence type="ECO:0000256" key="5">
    <source>
        <dbReference type="ARBA" id="ARBA00011159"/>
    </source>
</evidence>
<feature type="region of interest" description="Disordered" evidence="19">
    <location>
        <begin position="302"/>
        <end position="385"/>
    </location>
</feature>
<feature type="region of interest" description="Disordered" evidence="19">
    <location>
        <begin position="945"/>
        <end position="1485"/>
    </location>
</feature>
<feature type="compositionally biased region" description="Low complexity" evidence="19">
    <location>
        <begin position="58"/>
        <end position="67"/>
    </location>
</feature>
<dbReference type="Pfam" id="PF12763">
    <property type="entry name" value="EH"/>
    <property type="match status" value="2"/>
</dbReference>
<evidence type="ECO:0000256" key="15">
    <source>
        <dbReference type="ARBA" id="ARBA00023203"/>
    </source>
</evidence>
<feature type="compositionally biased region" description="Polar residues" evidence="19">
    <location>
        <begin position="106"/>
        <end position="123"/>
    </location>
</feature>
<dbReference type="SUPFAM" id="SSF47473">
    <property type="entry name" value="EF-hand"/>
    <property type="match status" value="2"/>
</dbReference>
<feature type="compositionally biased region" description="Basic and acidic residues" evidence="19">
    <location>
        <begin position="1066"/>
        <end position="1140"/>
    </location>
</feature>
<dbReference type="CDD" id="cd00052">
    <property type="entry name" value="EH"/>
    <property type="match status" value="2"/>
</dbReference>
<keyword evidence="8" id="KW-1003">Cell membrane</keyword>
<evidence type="ECO:0000259" key="21">
    <source>
        <dbReference type="PROSITE" id="PS50222"/>
    </source>
</evidence>
<dbReference type="InterPro" id="IPR003124">
    <property type="entry name" value="WH2_dom"/>
</dbReference>
<feature type="compositionally biased region" description="Basic and acidic residues" evidence="19">
    <location>
        <begin position="1029"/>
        <end position="1058"/>
    </location>
</feature>
<feature type="region of interest" description="Disordered" evidence="19">
    <location>
        <begin position="582"/>
        <end position="628"/>
    </location>
</feature>
<evidence type="ECO:0000256" key="14">
    <source>
        <dbReference type="ARBA" id="ARBA00023136"/>
    </source>
</evidence>
<feature type="compositionally biased region" description="Low complexity" evidence="19">
    <location>
        <begin position="258"/>
        <end position="290"/>
    </location>
</feature>
<feature type="compositionally biased region" description="Low complexity" evidence="19">
    <location>
        <begin position="1237"/>
        <end position="1251"/>
    </location>
</feature>
<evidence type="ECO:0000256" key="8">
    <source>
        <dbReference type="ARBA" id="ARBA00022475"/>
    </source>
</evidence>
<dbReference type="PROSITE" id="PS50222">
    <property type="entry name" value="EF_HAND_2"/>
    <property type="match status" value="1"/>
</dbReference>
<dbReference type="EMBL" id="JBHFEH010000001">
    <property type="protein sequence ID" value="KAL2058857.1"/>
    <property type="molecule type" value="Genomic_DNA"/>
</dbReference>
<sequence length="1485" mass="160499">MYSNSNAYLGGNSIRPGPPQYGQSSFSQPSQQQYQPNDFTPQPTGFAGAPLQQQYTAFPGQGQQQSFQPPPQQPQYTGYPPQNQPPPQQSFQIGQPPPQPVAPQKTGLTSSQMAQSFASTPASTPGPPVPAAKAPVSDTRIPKIRLSFLTATDQAKFEQLFKSAVGDGQALDGEKVKGLLIRSKLSGTDLMHIWTLSDTTKSGQLLFPEFALAMYLCNLKLVGKDLPQALPEKIANEVSSMVDIISFGVPDDHPAAAPPRSNAPNFNAPSAASSAPSIQQPQPQASNSQLLSQIASQPTGFAAQYIPPQPTGFGNQQPPPQPGFAPQPTGFQPQQQTGFQQNPQATGYQGPMPPMPPMPTSYGSNLSPSQTGIQPPMPLNAQPTGRPGQWGLVNAPASGLPNIDALQQRMMPQPGREGGYTTTGLSGTATVPWAVTKDEKKIYDQLFKAWDGFNKGFIGGDTALEVMGQSGLPKSDLEKIWNLSDPGNKGRLNMDEFAVAMHLIYRKLNGYPVPNQLPPELVPPSTRNFTNSIDTVKSLLSQDAETRKNTGSFLQPQKTGVSYLKNHSFRIDFNGITSGRKDATFFRNNDDDVGYRSSARRRVGGGGRTPSPAQSISPSSERSSDELSIEQMRKKIREKQVILDAIDFKDENTAEEDDALDRRDRREAEDLYRRIRRIQEDIDTHPKASLRDVDSSAERRALKRQLQRLTDRLPELASQVRKTERSIADTKLEIFRLKDAKAHPGSALTVVGTGSGGSVTEADRLKARAKAMMQQRSAALTGKGAPAGEDDPGAAARRLEEENSKAKTEKENNERMIRDVEDSVREFSSSLEDALAQGSEDSTSEHERRRWDDGLGVEDEVRDFIFDLQRSSRSAKVRREDTGRGRGDDTVRDSSHNLTPARDDRNTESPKPAAAPAAGGSYSSYKTAEDRAAFIKQQAEQRMAERLAALGLKPATKSGESVQQRQEREAKERQDRVRQAEAEDVKREEERQRRLADEQPSAPEFGKPGKKPPPPPTRKNRADSAAQRAEAKRKDDEDALKARTEQEGKEQAIKDQQRLQESQTRSMEDEAQRQEDEIAKEREASQARLKALEEQVKQGKVKKQEEKRRKQAAEKEAKEKEAKLAAQRAELEAAKERERQLQLQLENLGDEDSSDEEGPQETTPQETTPTNSQVLSREGSIQFPLSKPTPAESEALTCPSPVPIQSPPSAPPAPGRTPSSSFGADTKNPFFKKMNQASEPAAPTPSSVTSPNGTAESTNPFHRLTQQQESAKSQGLPPPLISTPTGNRPSRIRPEEDEWSVVDSTSSSDDEDNAEKPTGGSAKQLASMLFGTMAPPRPLSAMDDKKLETPTSPAPPTPSIGATMSPPPAPGNFGDDGPPAAAPPPPPPMPGSAAPPPPHMPDSSVPPPTPMPGFGAPPAPPPPPPGMSGAPPAPPPPPPGAAPGGPPAAVPNLGGLLGDIKKGTGLKKVQTKDRSTASTAGRVLD</sequence>
<name>A0ABR4BM31_9LECA</name>
<keyword evidence="15" id="KW-0009">Actin-binding</keyword>
<feature type="compositionally biased region" description="Low complexity" evidence="19">
    <location>
        <begin position="326"/>
        <end position="346"/>
    </location>
</feature>
<feature type="region of interest" description="Disordered" evidence="19">
    <location>
        <begin position="871"/>
        <end position="925"/>
    </location>
</feature>
<accession>A0ABR4BM31</accession>
<comment type="subunit">
    <text evidence="5">Component of the PAN1 actin cytoskeleton-regulatory complex.</text>
</comment>
<keyword evidence="11" id="KW-0677">Repeat</keyword>
<evidence type="ECO:0000256" key="19">
    <source>
        <dbReference type="SAM" id="MobiDB-lite"/>
    </source>
</evidence>
<feature type="compositionally biased region" description="Basic and acidic residues" evidence="19">
    <location>
        <begin position="797"/>
        <end position="825"/>
    </location>
</feature>
<feature type="coiled-coil region" evidence="18">
    <location>
        <begin position="699"/>
        <end position="726"/>
    </location>
</feature>
<feature type="compositionally biased region" description="Polar residues" evidence="19">
    <location>
        <begin position="361"/>
        <end position="373"/>
    </location>
</feature>
<feature type="region of interest" description="Disordered" evidence="19">
    <location>
        <begin position="252"/>
        <end position="290"/>
    </location>
</feature>
<gene>
    <name evidence="22" type="ORF">ABVK25_000149</name>
</gene>
<dbReference type="InterPro" id="IPR013182">
    <property type="entry name" value="DUF1720"/>
</dbReference>
<dbReference type="PANTHER" id="PTHR11216">
    <property type="entry name" value="EH DOMAIN"/>
    <property type="match status" value="1"/>
</dbReference>
<reference evidence="22 23" key="1">
    <citation type="submission" date="2024-09" db="EMBL/GenBank/DDBJ databases">
        <title>Rethinking Asexuality: The Enigmatic Case of Functional Sexual Genes in Lepraria (Stereocaulaceae).</title>
        <authorList>
            <person name="Doellman M."/>
            <person name="Sun Y."/>
            <person name="Barcenas-Pena A."/>
            <person name="Lumbsch H.T."/>
            <person name="Grewe F."/>
        </authorList>
    </citation>
    <scope>NUCLEOTIDE SEQUENCE [LARGE SCALE GENOMIC DNA]</scope>
    <source>
        <strain evidence="22 23">Grewe 0041</strain>
    </source>
</reference>
<evidence type="ECO:0000256" key="4">
    <source>
        <dbReference type="ARBA" id="ARBA00009351"/>
    </source>
</evidence>
<evidence type="ECO:0000256" key="11">
    <source>
        <dbReference type="ARBA" id="ARBA00022737"/>
    </source>
</evidence>
<keyword evidence="14" id="KW-0472">Membrane</keyword>
<evidence type="ECO:0000256" key="17">
    <source>
        <dbReference type="ARBA" id="ARBA00025194"/>
    </source>
</evidence>
<feature type="compositionally biased region" description="Low complexity" evidence="19">
    <location>
        <begin position="610"/>
        <end position="621"/>
    </location>
</feature>
<feature type="compositionally biased region" description="Low complexity" evidence="19">
    <location>
        <begin position="20"/>
        <end position="36"/>
    </location>
</feature>
<keyword evidence="12" id="KW-0967">Endosome</keyword>
<feature type="region of interest" description="Disordered" evidence="19">
    <location>
        <begin position="769"/>
        <end position="851"/>
    </location>
</feature>
<dbReference type="PROSITE" id="PS50031">
    <property type="entry name" value="EH"/>
    <property type="match status" value="2"/>
</dbReference>
<evidence type="ECO:0000256" key="18">
    <source>
        <dbReference type="SAM" id="Coils"/>
    </source>
</evidence>
<feature type="compositionally biased region" description="Basic and acidic residues" evidence="19">
    <location>
        <begin position="877"/>
        <end position="908"/>
    </location>
</feature>
<evidence type="ECO:0000259" key="20">
    <source>
        <dbReference type="PROSITE" id="PS50031"/>
    </source>
</evidence>
<dbReference type="Proteomes" id="UP001590951">
    <property type="component" value="Unassembled WGS sequence"/>
</dbReference>
<evidence type="ECO:0000256" key="7">
    <source>
        <dbReference type="ARBA" id="ARBA00020728"/>
    </source>
</evidence>
<keyword evidence="23" id="KW-1185">Reference proteome</keyword>
<keyword evidence="13 18" id="KW-0175">Coiled coil</keyword>
<comment type="similarity">
    <text evidence="4">Belongs to the PAN1 family.</text>
</comment>
<feature type="domain" description="EF-hand" evidence="21">
    <location>
        <begin position="472"/>
        <end position="507"/>
    </location>
</feature>
<proteinExistence type="inferred from homology"/>
<evidence type="ECO:0000256" key="2">
    <source>
        <dbReference type="ARBA" id="ARBA00004134"/>
    </source>
</evidence>
<evidence type="ECO:0000313" key="22">
    <source>
        <dbReference type="EMBL" id="KAL2058857.1"/>
    </source>
</evidence>
<evidence type="ECO:0000256" key="1">
    <source>
        <dbReference type="ARBA" id="ARBA00004125"/>
    </source>
</evidence>
<feature type="compositionally biased region" description="Low complexity" evidence="19">
    <location>
        <begin position="1160"/>
        <end position="1170"/>
    </location>
</feature>
<dbReference type="Pfam" id="PF02205">
    <property type="entry name" value="WH2"/>
    <property type="match status" value="1"/>
</dbReference>
<evidence type="ECO:0000256" key="16">
    <source>
        <dbReference type="ARBA" id="ARBA00023212"/>
    </source>
</evidence>
<comment type="subcellular location">
    <subcellularLocation>
        <location evidence="3">Cell membrane</location>
        <topology evidence="3">Peripheral membrane protein</topology>
        <orientation evidence="3">Cytoplasmic side</orientation>
    </subcellularLocation>
    <subcellularLocation>
        <location evidence="2">Cytoplasm</location>
        <location evidence="2">Cytoskeleton</location>
        <location evidence="2">Actin patch</location>
    </subcellularLocation>
    <subcellularLocation>
        <location evidence="1">Endosome membrane</location>
        <topology evidence="1">Peripheral membrane protein</topology>
        <orientation evidence="1">Cytoplasmic side</orientation>
    </subcellularLocation>
</comment>
<feature type="domain" description="EH" evidence="20">
    <location>
        <begin position="153"/>
        <end position="241"/>
    </location>
</feature>
<dbReference type="Pfam" id="PF08226">
    <property type="entry name" value="DUF1720"/>
    <property type="match status" value="1"/>
</dbReference>
<evidence type="ECO:0000256" key="3">
    <source>
        <dbReference type="ARBA" id="ARBA00004413"/>
    </source>
</evidence>
<feature type="compositionally biased region" description="Low complexity" evidence="19">
    <location>
        <begin position="909"/>
        <end position="925"/>
    </location>
</feature>
<dbReference type="InterPro" id="IPR002048">
    <property type="entry name" value="EF_hand_dom"/>
</dbReference>
<dbReference type="InterPro" id="IPR011992">
    <property type="entry name" value="EF-hand-dom_pair"/>
</dbReference>
<keyword evidence="16" id="KW-0206">Cytoskeleton</keyword>
<feature type="domain" description="EH" evidence="20">
    <location>
        <begin position="439"/>
        <end position="528"/>
    </location>
</feature>
<feature type="compositionally biased region" description="Acidic residues" evidence="19">
    <location>
        <begin position="1148"/>
        <end position="1159"/>
    </location>
</feature>
<keyword evidence="9" id="KW-0963">Cytoplasm</keyword>
<feature type="region of interest" description="Disordered" evidence="19">
    <location>
        <begin position="1"/>
        <end position="136"/>
    </location>
</feature>
<feature type="compositionally biased region" description="Pro residues" evidence="19">
    <location>
        <begin position="1200"/>
        <end position="1215"/>
    </location>
</feature>
<feature type="compositionally biased region" description="Polar residues" evidence="19">
    <location>
        <begin position="1252"/>
        <end position="1273"/>
    </location>
</feature>
<dbReference type="InterPro" id="IPR000261">
    <property type="entry name" value="EH_dom"/>
</dbReference>
<protein>
    <recommendedName>
        <fullName evidence="6">Actin cytoskeleton-regulatory complex protein PAN1</fullName>
    </recommendedName>
    <alternativeName>
        <fullName evidence="7">Actin cytoskeleton-regulatory complex protein pan1</fullName>
    </alternativeName>
</protein>
<evidence type="ECO:0000256" key="13">
    <source>
        <dbReference type="ARBA" id="ARBA00023054"/>
    </source>
</evidence>
<evidence type="ECO:0000256" key="12">
    <source>
        <dbReference type="ARBA" id="ARBA00022753"/>
    </source>
</evidence>
<evidence type="ECO:0000313" key="23">
    <source>
        <dbReference type="Proteomes" id="UP001590951"/>
    </source>
</evidence>
<evidence type="ECO:0000256" key="9">
    <source>
        <dbReference type="ARBA" id="ARBA00022490"/>
    </source>
</evidence>
<feature type="compositionally biased region" description="Basic and acidic residues" evidence="19">
    <location>
        <begin position="965"/>
        <end position="997"/>
    </location>
</feature>
<evidence type="ECO:0000256" key="6">
    <source>
        <dbReference type="ARBA" id="ARBA00015110"/>
    </source>
</evidence>
<comment type="caution">
    <text evidence="22">The sequence shown here is derived from an EMBL/GenBank/DDBJ whole genome shotgun (WGS) entry which is preliminary data.</text>
</comment>
<keyword evidence="10" id="KW-0254">Endocytosis</keyword>
<feature type="compositionally biased region" description="Basic and acidic residues" evidence="19">
    <location>
        <begin position="582"/>
        <end position="594"/>
    </location>
</feature>
<evidence type="ECO:0000256" key="10">
    <source>
        <dbReference type="ARBA" id="ARBA00022583"/>
    </source>
</evidence>
<organism evidence="22 23">
    <name type="scientific">Lepraria finkii</name>
    <dbReference type="NCBI Taxonomy" id="1340010"/>
    <lineage>
        <taxon>Eukaryota</taxon>
        <taxon>Fungi</taxon>
        <taxon>Dikarya</taxon>
        <taxon>Ascomycota</taxon>
        <taxon>Pezizomycotina</taxon>
        <taxon>Lecanoromycetes</taxon>
        <taxon>OSLEUM clade</taxon>
        <taxon>Lecanoromycetidae</taxon>
        <taxon>Lecanorales</taxon>
        <taxon>Lecanorineae</taxon>
        <taxon>Stereocaulaceae</taxon>
        <taxon>Lepraria</taxon>
    </lineage>
</organism>
<dbReference type="Gene3D" id="1.10.238.10">
    <property type="entry name" value="EF-hand"/>
    <property type="match status" value="2"/>
</dbReference>
<dbReference type="SMART" id="SM00027">
    <property type="entry name" value="EH"/>
    <property type="match status" value="2"/>
</dbReference>
<comment type="function">
    <text evidence="17">Component of the PAN1 actin cytoskeleton-regulatory complex required for the internalization of endosomes during actin-coupled endocytosis. The complex links the site of endocytosis to the cell membrane-associated actin cytoskeleton. Mediates uptake of external molecules and vacuolar degradation of plasma membrane proteins. Plays a role in the proper organization of the cell membrane-associated actin cytoskeleton and promotes its destabilization.</text>
</comment>
<dbReference type="PANTHER" id="PTHR11216:SF173">
    <property type="entry name" value="ACTIN CYTOSKELETON-REGULATORY COMPLEX PROTEIN PAN1"/>
    <property type="match status" value="1"/>
</dbReference>
<feature type="compositionally biased region" description="Pro residues" evidence="19">
    <location>
        <begin position="1380"/>
        <end position="1449"/>
    </location>
</feature>
<dbReference type="SMART" id="SM00054">
    <property type="entry name" value="EFh"/>
    <property type="match status" value="2"/>
</dbReference>